<feature type="signal peptide" evidence="7">
    <location>
        <begin position="1"/>
        <end position="20"/>
    </location>
</feature>
<keyword evidence="4 6" id="KW-1133">Transmembrane helix</keyword>
<evidence type="ECO:0000313" key="9">
    <source>
        <dbReference type="Proteomes" id="UP000270094"/>
    </source>
</evidence>
<evidence type="ECO:0000256" key="2">
    <source>
        <dbReference type="ARBA" id="ARBA00007264"/>
    </source>
</evidence>
<protein>
    <recommendedName>
        <fullName evidence="10">TMEM9 family protein</fullName>
    </recommendedName>
</protein>
<evidence type="ECO:0000256" key="7">
    <source>
        <dbReference type="SAM" id="SignalP"/>
    </source>
</evidence>
<comment type="similarity">
    <text evidence="2">Belongs to the TMEM9 family.</text>
</comment>
<proteinExistence type="inferred from homology"/>
<reference evidence="8 9" key="1">
    <citation type="submission" date="2018-11" db="EMBL/GenBank/DDBJ databases">
        <authorList>
            <consortium name="Pathogen Informatics"/>
        </authorList>
    </citation>
    <scope>NUCLEOTIDE SEQUENCE [LARGE SCALE GENOMIC DNA]</scope>
</reference>
<evidence type="ECO:0000313" key="8">
    <source>
        <dbReference type="EMBL" id="VDM65522.1"/>
    </source>
</evidence>
<evidence type="ECO:0000256" key="5">
    <source>
        <dbReference type="ARBA" id="ARBA00023136"/>
    </source>
</evidence>
<feature type="chain" id="PRO_5017998506" description="TMEM9 family protein" evidence="7">
    <location>
        <begin position="21"/>
        <end position="285"/>
    </location>
</feature>
<keyword evidence="3 6" id="KW-0812">Transmembrane</keyword>
<evidence type="ECO:0000256" key="1">
    <source>
        <dbReference type="ARBA" id="ARBA00004370"/>
    </source>
</evidence>
<dbReference type="GO" id="GO:0005765">
    <property type="term" value="C:lysosomal membrane"/>
    <property type="evidence" value="ECO:0007669"/>
    <property type="project" value="InterPro"/>
</dbReference>
<sequence length="285" mass="32820">MLRKTVFFTLAIFLIGEVGAEVSFEIQPFLSAGFVHLLKVLILVPLHFWIRNFLQVVFCQFQANFEDTRCRCVCPSTMYFVGDNATEQSDNHRRYYTMTNIGPSFCNPQSVVKGEVTKYVDETHMDAFLANCDCRFESRNTVMLKVVVIFVICVIMLLVTYMAFLLCLDPMLRKQRFQSSYRQQTDEMEDNIFARATESSSAESTAPTNMRARAGSKSSLCLYFSFFLFLDEYQYLPCRCSWPRGSRAESVDEKGRRAKKEHLRGSYNAELILGIISCLSSFQML</sequence>
<evidence type="ECO:0000256" key="6">
    <source>
        <dbReference type="SAM" id="Phobius"/>
    </source>
</evidence>
<dbReference type="EMBL" id="UYYB01000887">
    <property type="protein sequence ID" value="VDM65522.1"/>
    <property type="molecule type" value="Genomic_DNA"/>
</dbReference>
<evidence type="ECO:0008006" key="10">
    <source>
        <dbReference type="Google" id="ProtNLM"/>
    </source>
</evidence>
<keyword evidence="7" id="KW-0732">Signal</keyword>
<gene>
    <name evidence="8" type="ORF">SVUK_LOCUS520</name>
</gene>
<feature type="transmembrane region" description="Helical" evidence="6">
    <location>
        <begin position="30"/>
        <end position="50"/>
    </location>
</feature>
<keyword evidence="9" id="KW-1185">Reference proteome</keyword>
<dbReference type="Proteomes" id="UP000270094">
    <property type="component" value="Unassembled WGS sequence"/>
</dbReference>
<feature type="transmembrane region" description="Helical" evidence="6">
    <location>
        <begin position="146"/>
        <end position="166"/>
    </location>
</feature>
<evidence type="ECO:0000256" key="3">
    <source>
        <dbReference type="ARBA" id="ARBA00022692"/>
    </source>
</evidence>
<dbReference type="PANTHER" id="PTHR13064:SF6">
    <property type="entry name" value="TRANSMEMBRANE PROTEIN 9"/>
    <property type="match status" value="1"/>
</dbReference>
<comment type="subcellular location">
    <subcellularLocation>
        <location evidence="1">Membrane</location>
    </subcellularLocation>
</comment>
<dbReference type="PANTHER" id="PTHR13064">
    <property type="entry name" value="TRANSMEMBRANE PROTEIN 9 FAMILY MEMBER"/>
    <property type="match status" value="1"/>
</dbReference>
<accession>A0A3P7KC73</accession>
<dbReference type="InterPro" id="IPR008853">
    <property type="entry name" value="TMEM9/TMEM9B"/>
</dbReference>
<organism evidence="8 9">
    <name type="scientific">Strongylus vulgaris</name>
    <name type="common">Blood worm</name>
    <dbReference type="NCBI Taxonomy" id="40348"/>
    <lineage>
        <taxon>Eukaryota</taxon>
        <taxon>Metazoa</taxon>
        <taxon>Ecdysozoa</taxon>
        <taxon>Nematoda</taxon>
        <taxon>Chromadorea</taxon>
        <taxon>Rhabditida</taxon>
        <taxon>Rhabditina</taxon>
        <taxon>Rhabditomorpha</taxon>
        <taxon>Strongyloidea</taxon>
        <taxon>Strongylidae</taxon>
        <taxon>Strongylus</taxon>
    </lineage>
</organism>
<dbReference type="Pfam" id="PF05434">
    <property type="entry name" value="Tmemb_9"/>
    <property type="match status" value="1"/>
</dbReference>
<dbReference type="AlphaFoldDB" id="A0A3P7KC73"/>
<name>A0A3P7KC73_STRVU</name>
<keyword evidence="5 6" id="KW-0472">Membrane</keyword>
<dbReference type="OrthoDB" id="10059035at2759"/>
<evidence type="ECO:0000256" key="4">
    <source>
        <dbReference type="ARBA" id="ARBA00022989"/>
    </source>
</evidence>